<evidence type="ECO:0000256" key="1">
    <source>
        <dbReference type="ARBA" id="ARBA00000966"/>
    </source>
</evidence>
<dbReference type="SUPFAM" id="SSF49384">
    <property type="entry name" value="Carbohydrate-binding domain"/>
    <property type="match status" value="1"/>
</dbReference>
<gene>
    <name evidence="8" type="ORF">ACFQ4L_03640</name>
</gene>
<dbReference type="InterPro" id="IPR012291">
    <property type="entry name" value="CBM2_carb-bd_dom_sf"/>
</dbReference>
<feature type="domain" description="CBM2" evidence="7">
    <location>
        <begin position="229"/>
        <end position="297"/>
    </location>
</feature>
<evidence type="ECO:0000256" key="5">
    <source>
        <dbReference type="SAM" id="MobiDB-lite"/>
    </source>
</evidence>
<dbReference type="InterPro" id="IPR017853">
    <property type="entry name" value="GH"/>
</dbReference>
<protein>
    <recommendedName>
        <fullName evidence="4">Endoglucanase</fullName>
        <ecNumber evidence="4">3.2.1.4</ecNumber>
    </recommendedName>
</protein>
<dbReference type="EMBL" id="JBHTOF010000025">
    <property type="protein sequence ID" value="MFD1465183.1"/>
    <property type="molecule type" value="Genomic_DNA"/>
</dbReference>
<keyword evidence="3 4" id="KW-0326">Glycosidase</keyword>
<dbReference type="Proteomes" id="UP001597244">
    <property type="component" value="Unassembled WGS sequence"/>
</dbReference>
<keyword evidence="4" id="KW-0624">Polysaccharide degradation</keyword>
<dbReference type="Pfam" id="PF00553">
    <property type="entry name" value="CBM_2"/>
    <property type="match status" value="1"/>
</dbReference>
<keyword evidence="4" id="KW-0119">Carbohydrate metabolism</keyword>
<proteinExistence type="inferred from homology"/>
<evidence type="ECO:0000256" key="2">
    <source>
        <dbReference type="ARBA" id="ARBA00022801"/>
    </source>
</evidence>
<keyword evidence="4" id="KW-0136">Cellulose degradation</keyword>
<comment type="caution">
    <text evidence="8">The sequence shown here is derived from an EMBL/GenBank/DDBJ whole genome shotgun (WGS) entry which is preliminary data.</text>
</comment>
<accession>A0ABW4DN10</accession>
<feature type="domain" description="Glycoside hydrolase family 5" evidence="6">
    <location>
        <begin position="1"/>
        <end position="134"/>
    </location>
</feature>
<dbReference type="InterPro" id="IPR001547">
    <property type="entry name" value="Glyco_hydro_5"/>
</dbReference>
<organism evidence="8 9">
    <name type="scientific">Lapidilactobacillus mulanensis</name>
    <dbReference type="NCBI Taxonomy" id="2485999"/>
    <lineage>
        <taxon>Bacteria</taxon>
        <taxon>Bacillati</taxon>
        <taxon>Bacillota</taxon>
        <taxon>Bacilli</taxon>
        <taxon>Lactobacillales</taxon>
        <taxon>Lactobacillaceae</taxon>
        <taxon>Lapidilactobacillus</taxon>
    </lineage>
</organism>
<dbReference type="InterPro" id="IPR008965">
    <property type="entry name" value="CBM2/CBM3_carb-bd_dom_sf"/>
</dbReference>
<comment type="similarity">
    <text evidence="4">Belongs to the glycosyl hydrolase 5 (cellulase A) family.</text>
</comment>
<comment type="catalytic activity">
    <reaction evidence="1 4">
        <text>Endohydrolysis of (1-&gt;4)-beta-D-glucosidic linkages in cellulose, lichenin and cereal beta-D-glucans.</text>
        <dbReference type="EC" id="3.2.1.4"/>
    </reaction>
</comment>
<dbReference type="EC" id="3.2.1.4" evidence="4"/>
<feature type="region of interest" description="Disordered" evidence="5">
    <location>
        <begin position="174"/>
        <end position="206"/>
    </location>
</feature>
<keyword evidence="2 4" id="KW-0378">Hydrolase</keyword>
<dbReference type="SUPFAM" id="SSF51445">
    <property type="entry name" value="(Trans)glycosidases"/>
    <property type="match status" value="1"/>
</dbReference>
<sequence length="310" mass="33903">MIFEICNEPNGNTTWAQIKQYATAVIPAIRKYSNAVIIVGTPTWSQDVDAAAKSPLSQFKNVMYAFHFYAATHGATLRAKLQTALDAKLPVFVSEFGVSEASGTGKIDLNSGDQWLNYFDQHHLSYTMWSFSNKDESSAMIKSTVTKTSGFTSADLTPAGNWYLKRLAKDASDTSSQNAATDSSKSQNVTDSQETTKSSTSNTSATNQGLTVTQVKSWQTNDATQTQLGVAYNNTAKKTASGWQIKLVFKQTVTVKDHWNCNFSVKNKTVTLTPVDYNQKLTADQSLKDIGLIVQADQVAQVSTQTISLK</sequence>
<dbReference type="RefSeq" id="WP_164506541.1">
    <property type="nucleotide sequence ID" value="NZ_JBHTOF010000025.1"/>
</dbReference>
<feature type="compositionally biased region" description="Polar residues" evidence="5">
    <location>
        <begin position="174"/>
        <end position="191"/>
    </location>
</feature>
<keyword evidence="9" id="KW-1185">Reference proteome</keyword>
<dbReference type="Gene3D" id="3.20.20.80">
    <property type="entry name" value="Glycosidases"/>
    <property type="match status" value="1"/>
</dbReference>
<evidence type="ECO:0000259" key="7">
    <source>
        <dbReference type="Pfam" id="PF00553"/>
    </source>
</evidence>
<name>A0ABW4DN10_9LACO</name>
<evidence type="ECO:0000313" key="9">
    <source>
        <dbReference type="Proteomes" id="UP001597244"/>
    </source>
</evidence>
<reference evidence="9" key="1">
    <citation type="journal article" date="2019" name="Int. J. Syst. Evol. Microbiol.">
        <title>The Global Catalogue of Microorganisms (GCM) 10K type strain sequencing project: providing services to taxonomists for standard genome sequencing and annotation.</title>
        <authorList>
            <consortium name="The Broad Institute Genomics Platform"/>
            <consortium name="The Broad Institute Genome Sequencing Center for Infectious Disease"/>
            <person name="Wu L."/>
            <person name="Ma J."/>
        </authorList>
    </citation>
    <scope>NUCLEOTIDE SEQUENCE [LARGE SCALE GENOMIC DNA]</scope>
    <source>
        <strain evidence="9">CCM 8951</strain>
    </source>
</reference>
<dbReference type="Pfam" id="PF00150">
    <property type="entry name" value="Cellulase"/>
    <property type="match status" value="1"/>
</dbReference>
<dbReference type="InterPro" id="IPR001919">
    <property type="entry name" value="CBD2"/>
</dbReference>
<evidence type="ECO:0000313" key="8">
    <source>
        <dbReference type="EMBL" id="MFD1465183.1"/>
    </source>
</evidence>
<dbReference type="Gene3D" id="2.60.40.290">
    <property type="match status" value="1"/>
</dbReference>
<evidence type="ECO:0000256" key="3">
    <source>
        <dbReference type="ARBA" id="ARBA00023295"/>
    </source>
</evidence>
<evidence type="ECO:0000256" key="4">
    <source>
        <dbReference type="RuleBase" id="RU361153"/>
    </source>
</evidence>
<feature type="compositionally biased region" description="Low complexity" evidence="5">
    <location>
        <begin position="192"/>
        <end position="206"/>
    </location>
</feature>
<evidence type="ECO:0000259" key="6">
    <source>
        <dbReference type="Pfam" id="PF00150"/>
    </source>
</evidence>